<keyword evidence="3" id="KW-1185">Reference proteome</keyword>
<proteinExistence type="predicted"/>
<dbReference type="Proteomes" id="UP000054321">
    <property type="component" value="Unassembled WGS sequence"/>
</dbReference>
<reference evidence="3" key="2">
    <citation type="submission" date="2015-01" db="EMBL/GenBank/DDBJ databases">
        <title>Evolutionary Origins and Diversification of the Mycorrhizal Mutualists.</title>
        <authorList>
            <consortium name="DOE Joint Genome Institute"/>
            <consortium name="Mycorrhizal Genomics Consortium"/>
            <person name="Kohler A."/>
            <person name="Kuo A."/>
            <person name="Nagy L.G."/>
            <person name="Floudas D."/>
            <person name="Copeland A."/>
            <person name="Barry K.W."/>
            <person name="Cichocki N."/>
            <person name="Veneault-Fourrey C."/>
            <person name="LaButti K."/>
            <person name="Lindquist E.A."/>
            <person name="Lipzen A."/>
            <person name="Lundell T."/>
            <person name="Morin E."/>
            <person name="Murat C."/>
            <person name="Riley R."/>
            <person name="Ohm R."/>
            <person name="Sun H."/>
            <person name="Tunlid A."/>
            <person name="Henrissat B."/>
            <person name="Grigoriev I.V."/>
            <person name="Hibbett D.S."/>
            <person name="Martin F."/>
        </authorList>
    </citation>
    <scope>NUCLEOTIDE SEQUENCE [LARGE SCALE GENOMIC DNA]</scope>
    <source>
        <strain evidence="3">Zn</strain>
    </source>
</reference>
<evidence type="ECO:0000313" key="3">
    <source>
        <dbReference type="Proteomes" id="UP000054321"/>
    </source>
</evidence>
<dbReference type="InParanoid" id="A0A0C3DBA9"/>
<accession>A0A0C3DBA9</accession>
<dbReference type="EMBL" id="KN832879">
    <property type="protein sequence ID" value="KIM99212.1"/>
    <property type="molecule type" value="Genomic_DNA"/>
</dbReference>
<reference evidence="2 3" key="1">
    <citation type="submission" date="2014-04" db="EMBL/GenBank/DDBJ databases">
        <authorList>
            <consortium name="DOE Joint Genome Institute"/>
            <person name="Kuo A."/>
            <person name="Martino E."/>
            <person name="Perotto S."/>
            <person name="Kohler A."/>
            <person name="Nagy L.G."/>
            <person name="Floudas D."/>
            <person name="Copeland A."/>
            <person name="Barry K.W."/>
            <person name="Cichocki N."/>
            <person name="Veneault-Fourrey C."/>
            <person name="LaButti K."/>
            <person name="Lindquist E.A."/>
            <person name="Lipzen A."/>
            <person name="Lundell T."/>
            <person name="Morin E."/>
            <person name="Murat C."/>
            <person name="Sun H."/>
            <person name="Tunlid A."/>
            <person name="Henrissat B."/>
            <person name="Grigoriev I.V."/>
            <person name="Hibbett D.S."/>
            <person name="Martin F."/>
            <person name="Nordberg H.P."/>
            <person name="Cantor M.N."/>
            <person name="Hua S.X."/>
        </authorList>
    </citation>
    <scope>NUCLEOTIDE SEQUENCE [LARGE SCALE GENOMIC DNA]</scope>
    <source>
        <strain evidence="2 3">Zn</strain>
    </source>
</reference>
<feature type="compositionally biased region" description="Polar residues" evidence="1">
    <location>
        <begin position="25"/>
        <end position="37"/>
    </location>
</feature>
<organism evidence="2 3">
    <name type="scientific">Oidiodendron maius (strain Zn)</name>
    <dbReference type="NCBI Taxonomy" id="913774"/>
    <lineage>
        <taxon>Eukaryota</taxon>
        <taxon>Fungi</taxon>
        <taxon>Dikarya</taxon>
        <taxon>Ascomycota</taxon>
        <taxon>Pezizomycotina</taxon>
        <taxon>Leotiomycetes</taxon>
        <taxon>Leotiomycetes incertae sedis</taxon>
        <taxon>Myxotrichaceae</taxon>
        <taxon>Oidiodendron</taxon>
    </lineage>
</organism>
<dbReference type="HOGENOM" id="CLU_1713830_0_0_1"/>
<dbReference type="AlphaFoldDB" id="A0A0C3DBA9"/>
<sequence length="153" mass="17326">MYSKAMLTNFEWKPDESNWKLKNPQEANSDDSGNPMSETEDVRDMSDVPSIVHTVPVILGPRMFLGKHETMGLVPGETEIGDIICQFWQTDVTAVLRKEEKTNIYRIVGRAHLSTGYLTDDLAPKFLPWKKPIKGARTMDIQLDIPTLAFLTC</sequence>
<protein>
    <submittedName>
        <fullName evidence="2">Uncharacterized protein</fullName>
    </submittedName>
</protein>
<dbReference type="OrthoDB" id="2157530at2759"/>
<evidence type="ECO:0000313" key="2">
    <source>
        <dbReference type="EMBL" id="KIM99212.1"/>
    </source>
</evidence>
<name>A0A0C3DBA9_OIDMZ</name>
<evidence type="ECO:0000256" key="1">
    <source>
        <dbReference type="SAM" id="MobiDB-lite"/>
    </source>
</evidence>
<feature type="region of interest" description="Disordered" evidence="1">
    <location>
        <begin position="16"/>
        <end position="44"/>
    </location>
</feature>
<gene>
    <name evidence="2" type="ORF">OIDMADRAFT_30836</name>
</gene>